<dbReference type="AlphaFoldDB" id="A0A1H6VIA3"/>
<dbReference type="GO" id="GO:0016020">
    <property type="term" value="C:membrane"/>
    <property type="evidence" value="ECO:0007669"/>
    <property type="project" value="TreeGrafter"/>
</dbReference>
<dbReference type="Proteomes" id="UP000199702">
    <property type="component" value="Unassembled WGS sequence"/>
</dbReference>
<feature type="domain" description="NodB homology" evidence="3">
    <location>
        <begin position="24"/>
        <end position="206"/>
    </location>
</feature>
<dbReference type="InterPro" id="IPR011330">
    <property type="entry name" value="Glyco_hydro/deAcase_b/a-brl"/>
</dbReference>
<evidence type="ECO:0000256" key="1">
    <source>
        <dbReference type="ARBA" id="ARBA00022723"/>
    </source>
</evidence>
<keyword evidence="5" id="KW-1185">Reference proteome</keyword>
<dbReference type="Gene3D" id="3.20.20.370">
    <property type="entry name" value="Glycoside hydrolase/deacetylase"/>
    <property type="match status" value="1"/>
</dbReference>
<evidence type="ECO:0000313" key="5">
    <source>
        <dbReference type="Proteomes" id="UP000199702"/>
    </source>
</evidence>
<evidence type="ECO:0000259" key="3">
    <source>
        <dbReference type="PROSITE" id="PS51677"/>
    </source>
</evidence>
<dbReference type="InterPro" id="IPR002509">
    <property type="entry name" value="NODB_dom"/>
</dbReference>
<dbReference type="GO" id="GO:0046872">
    <property type="term" value="F:metal ion binding"/>
    <property type="evidence" value="ECO:0007669"/>
    <property type="project" value="UniProtKB-KW"/>
</dbReference>
<gene>
    <name evidence="4" type="ORF">SAMN05660918_2120</name>
</gene>
<dbReference type="PANTHER" id="PTHR10587:SF133">
    <property type="entry name" value="CHITIN DEACETYLASE 1-RELATED"/>
    <property type="match status" value="1"/>
</dbReference>
<dbReference type="RefSeq" id="WP_091312865.1">
    <property type="nucleotide sequence ID" value="NZ_CBCSJU010000006.1"/>
</dbReference>
<dbReference type="SUPFAM" id="SSF88713">
    <property type="entry name" value="Glycoside hydrolase/deacetylase"/>
    <property type="match status" value="1"/>
</dbReference>
<dbReference type="InterPro" id="IPR050248">
    <property type="entry name" value="Polysacc_deacetylase_ArnD"/>
</dbReference>
<accession>A0A1H6VIA3</accession>
<dbReference type="STRING" id="402734.SAMN05660918_2120"/>
<protein>
    <submittedName>
        <fullName evidence="4">Peptidoglycan/xylan/chitin deacetylase, PgdA/CDA1 family</fullName>
    </submittedName>
</protein>
<dbReference type="Pfam" id="PF01522">
    <property type="entry name" value="Polysacc_deac_1"/>
    <property type="match status" value="1"/>
</dbReference>
<sequence length="209" mass="24295">MTKVPKILKLLFFNQVWNIPNTDNTIYLTFDDGPTPEITEKVLEILEKHQIKATFFCIGDNVRKYPEIVQKIISKHHSVGNHTYSHLKGWKTNTKTYISNTQACEIKLNSLFKIRNSKLFRPPYGKITPWQSYKLRKLGYKIIMWDVLSKDYDINLSPETCYENVVYNVTSGSIVVFHDSVKAQKNILNSLEKTIETLKSKGFNFEKIA</sequence>
<dbReference type="PANTHER" id="PTHR10587">
    <property type="entry name" value="GLYCOSYL TRANSFERASE-RELATED"/>
    <property type="match status" value="1"/>
</dbReference>
<dbReference type="EMBL" id="FNYA01000005">
    <property type="protein sequence ID" value="SEJ00460.1"/>
    <property type="molecule type" value="Genomic_DNA"/>
</dbReference>
<dbReference type="OrthoDB" id="9812065at2"/>
<dbReference type="CDD" id="cd10959">
    <property type="entry name" value="CE4_NodB_like_3"/>
    <property type="match status" value="1"/>
</dbReference>
<evidence type="ECO:0000256" key="2">
    <source>
        <dbReference type="ARBA" id="ARBA00022801"/>
    </source>
</evidence>
<organism evidence="4 5">
    <name type="scientific">Flavobacterium terrigena</name>
    <dbReference type="NCBI Taxonomy" id="402734"/>
    <lineage>
        <taxon>Bacteria</taxon>
        <taxon>Pseudomonadati</taxon>
        <taxon>Bacteroidota</taxon>
        <taxon>Flavobacteriia</taxon>
        <taxon>Flavobacteriales</taxon>
        <taxon>Flavobacteriaceae</taxon>
        <taxon>Flavobacterium</taxon>
    </lineage>
</organism>
<reference evidence="5" key="1">
    <citation type="submission" date="2016-10" db="EMBL/GenBank/DDBJ databases">
        <authorList>
            <person name="Varghese N."/>
            <person name="Submissions S."/>
        </authorList>
    </citation>
    <scope>NUCLEOTIDE SEQUENCE [LARGE SCALE GENOMIC DNA]</scope>
    <source>
        <strain evidence="5">DSM 17934</strain>
    </source>
</reference>
<name>A0A1H6VIA3_9FLAO</name>
<proteinExistence type="predicted"/>
<keyword evidence="1" id="KW-0479">Metal-binding</keyword>
<dbReference type="GO" id="GO:0005975">
    <property type="term" value="P:carbohydrate metabolic process"/>
    <property type="evidence" value="ECO:0007669"/>
    <property type="project" value="InterPro"/>
</dbReference>
<dbReference type="PROSITE" id="PS51677">
    <property type="entry name" value="NODB"/>
    <property type="match status" value="1"/>
</dbReference>
<dbReference type="GO" id="GO:0016810">
    <property type="term" value="F:hydrolase activity, acting on carbon-nitrogen (but not peptide) bonds"/>
    <property type="evidence" value="ECO:0007669"/>
    <property type="project" value="InterPro"/>
</dbReference>
<evidence type="ECO:0000313" key="4">
    <source>
        <dbReference type="EMBL" id="SEJ00460.1"/>
    </source>
</evidence>
<keyword evidence="2" id="KW-0378">Hydrolase</keyword>